<sequence>MSGPEKWDEDRAILMETLSDILLFYYINRKIGISATDEFTVAVGRFKNQGRHTLALDFAAQIYLDIRHIFRGESGQAWVDFRQYARNAKASLEQNFELHEKLRIENWPRQNDEALRVILSKVGRLVEVDTMQREKAKLMPENDLPLHPPTIPHSFLIGHPWLCGSLLFGMKLDMQYTGTGFLNAWGSAKYTAQLYNAALKEKFLEKGWQDMNLALAFYGDTAMFAGSKPNDVEEYFKRFCLSMGYSAQNFARGGRRPHSRPIESQQGPRGGIEGTTISPVANELRFGYTSFEDIGRSVPDIKRVLEKCLKENDDFDTANTDPNALRERTQKQKTNTTPDAPMLICESLISEEVALTFDHFRLHRSCWLLLRTIKKHIDSEVKRIYGPGYMETENQLPFIVGYIFMTAVNTKKLGKLLLPKKEDVVSSMLLKEAHG</sequence>
<gene>
    <name evidence="2" type="ORF">NA57DRAFT_75909</name>
</gene>
<feature type="region of interest" description="Disordered" evidence="1">
    <location>
        <begin position="251"/>
        <end position="274"/>
    </location>
</feature>
<keyword evidence="3" id="KW-1185">Reference proteome</keyword>
<evidence type="ECO:0000313" key="2">
    <source>
        <dbReference type="EMBL" id="KAF2098672.1"/>
    </source>
</evidence>
<protein>
    <submittedName>
        <fullName evidence="2">Uncharacterized protein</fullName>
    </submittedName>
</protein>
<dbReference type="PANTHER" id="PTHR38795:SF1">
    <property type="entry name" value="DUF6604 DOMAIN-CONTAINING PROTEIN"/>
    <property type="match status" value="1"/>
</dbReference>
<evidence type="ECO:0000313" key="3">
    <source>
        <dbReference type="Proteomes" id="UP000799772"/>
    </source>
</evidence>
<dbReference type="PANTHER" id="PTHR38795">
    <property type="entry name" value="DUF6604 DOMAIN-CONTAINING PROTEIN"/>
    <property type="match status" value="1"/>
</dbReference>
<accession>A0A9P4IHQ6</accession>
<comment type="caution">
    <text evidence="2">The sequence shown here is derived from an EMBL/GenBank/DDBJ whole genome shotgun (WGS) entry which is preliminary data.</text>
</comment>
<reference evidence="2" key="1">
    <citation type="journal article" date="2020" name="Stud. Mycol.">
        <title>101 Dothideomycetes genomes: a test case for predicting lifestyles and emergence of pathogens.</title>
        <authorList>
            <person name="Haridas S."/>
            <person name="Albert R."/>
            <person name="Binder M."/>
            <person name="Bloem J."/>
            <person name="Labutti K."/>
            <person name="Salamov A."/>
            <person name="Andreopoulos B."/>
            <person name="Baker S."/>
            <person name="Barry K."/>
            <person name="Bills G."/>
            <person name="Bluhm B."/>
            <person name="Cannon C."/>
            <person name="Castanera R."/>
            <person name="Culley D."/>
            <person name="Daum C."/>
            <person name="Ezra D."/>
            <person name="Gonzalez J."/>
            <person name="Henrissat B."/>
            <person name="Kuo A."/>
            <person name="Liang C."/>
            <person name="Lipzen A."/>
            <person name="Lutzoni F."/>
            <person name="Magnuson J."/>
            <person name="Mondo S."/>
            <person name="Nolan M."/>
            <person name="Ohm R."/>
            <person name="Pangilinan J."/>
            <person name="Park H.-J."/>
            <person name="Ramirez L."/>
            <person name="Alfaro M."/>
            <person name="Sun H."/>
            <person name="Tritt A."/>
            <person name="Yoshinaga Y."/>
            <person name="Zwiers L.-H."/>
            <person name="Turgeon B."/>
            <person name="Goodwin S."/>
            <person name="Spatafora J."/>
            <person name="Crous P."/>
            <person name="Grigoriev I."/>
        </authorList>
    </citation>
    <scope>NUCLEOTIDE SEQUENCE</scope>
    <source>
        <strain evidence="2">CBS 133067</strain>
    </source>
</reference>
<feature type="region of interest" description="Disordered" evidence="1">
    <location>
        <begin position="316"/>
        <end position="338"/>
    </location>
</feature>
<name>A0A9P4IHQ6_9PEZI</name>
<evidence type="ECO:0000256" key="1">
    <source>
        <dbReference type="SAM" id="MobiDB-lite"/>
    </source>
</evidence>
<proteinExistence type="predicted"/>
<dbReference type="AlphaFoldDB" id="A0A9P4IHQ6"/>
<dbReference type="Proteomes" id="UP000799772">
    <property type="component" value="Unassembled WGS sequence"/>
</dbReference>
<dbReference type="OrthoDB" id="5238236at2759"/>
<organism evidence="2 3">
    <name type="scientific">Rhizodiscina lignyota</name>
    <dbReference type="NCBI Taxonomy" id="1504668"/>
    <lineage>
        <taxon>Eukaryota</taxon>
        <taxon>Fungi</taxon>
        <taxon>Dikarya</taxon>
        <taxon>Ascomycota</taxon>
        <taxon>Pezizomycotina</taxon>
        <taxon>Dothideomycetes</taxon>
        <taxon>Pleosporomycetidae</taxon>
        <taxon>Aulographales</taxon>
        <taxon>Rhizodiscinaceae</taxon>
        <taxon>Rhizodiscina</taxon>
    </lineage>
</organism>
<dbReference type="EMBL" id="ML978126">
    <property type="protein sequence ID" value="KAF2098672.1"/>
    <property type="molecule type" value="Genomic_DNA"/>
</dbReference>